<dbReference type="GO" id="GO:0005891">
    <property type="term" value="C:voltage-gated calcium channel complex"/>
    <property type="evidence" value="ECO:0007669"/>
    <property type="project" value="InterPro"/>
</dbReference>
<dbReference type="FunFam" id="1.10.287.70:FF:000009">
    <property type="entry name" value="Voltage-dependent L-type calcium channel subunit alpha"/>
    <property type="match status" value="1"/>
</dbReference>
<feature type="transmembrane region" description="Helical" evidence="23">
    <location>
        <begin position="1358"/>
        <end position="1382"/>
    </location>
</feature>
<feature type="transmembrane region" description="Helical" evidence="23">
    <location>
        <begin position="795"/>
        <end position="818"/>
    </location>
</feature>
<dbReference type="InterPro" id="IPR005821">
    <property type="entry name" value="Ion_trans_dom"/>
</dbReference>
<dbReference type="Gene3D" id="1.20.120.350">
    <property type="entry name" value="Voltage-gated potassium channels. Chain C"/>
    <property type="match status" value="4"/>
</dbReference>
<keyword evidence="3 21" id="KW-0109">Calcium transport</keyword>
<name>D2GZP0_AILME</name>
<dbReference type="GO" id="GO:0030315">
    <property type="term" value="C:T-tubule"/>
    <property type="evidence" value="ECO:0007669"/>
    <property type="project" value="UniProtKB-SubCell"/>
</dbReference>
<feature type="transmembrane region" description="Helical" evidence="23">
    <location>
        <begin position="196"/>
        <end position="218"/>
    </location>
</feature>
<dbReference type="FunFam" id="1.20.120.350:FF:000040">
    <property type="entry name" value="Voltage-dependent L-type calcium channel subunit alpha"/>
    <property type="match status" value="1"/>
</dbReference>
<evidence type="ECO:0000256" key="4">
    <source>
        <dbReference type="ARBA" id="ARBA00022673"/>
    </source>
</evidence>
<dbReference type="PRINTS" id="PR01630">
    <property type="entry name" value="LVDCCALPHA1"/>
</dbReference>
<dbReference type="GO" id="GO:0098703">
    <property type="term" value="P:calcium ion import across plasma membrane"/>
    <property type="evidence" value="ECO:0007669"/>
    <property type="project" value="TreeGrafter"/>
</dbReference>
<accession>D2GZP0</accession>
<dbReference type="InterPro" id="IPR005446">
    <property type="entry name" value="VDCC_L_a1su"/>
</dbReference>
<feature type="transmembrane region" description="Helical" evidence="23">
    <location>
        <begin position="1152"/>
        <end position="1170"/>
    </location>
</feature>
<feature type="transmembrane region" description="Helical" evidence="23">
    <location>
        <begin position="433"/>
        <end position="450"/>
    </location>
</feature>
<keyword evidence="14 20" id="KW-0325">Glycoprotein</keyword>
<evidence type="ECO:0000256" key="5">
    <source>
        <dbReference type="ARBA" id="ARBA00022692"/>
    </source>
</evidence>
<dbReference type="FunFam" id="1.20.120.350:FF:000001">
    <property type="entry name" value="Voltage-dependent L-type calcium channel subunit alpha"/>
    <property type="match status" value="1"/>
</dbReference>
<evidence type="ECO:0000256" key="20">
    <source>
        <dbReference type="PIRSR" id="PIRSR602077-3"/>
    </source>
</evidence>
<reference evidence="25" key="1">
    <citation type="journal article" date="2010" name="Nature">
        <title>The sequence and de novo assembly of the giant panda genome.</title>
        <authorList>
            <person name="Li R."/>
            <person name="Fan W."/>
            <person name="Tian G."/>
            <person name="Zhu H."/>
            <person name="He L."/>
            <person name="Cai J."/>
            <person name="Huang Q."/>
            <person name="Cai Q."/>
            <person name="Li B."/>
            <person name="Bai Y."/>
            <person name="Zhang Z."/>
            <person name="Zhang Y."/>
            <person name="Wang W."/>
            <person name="Li J."/>
            <person name="Wei F."/>
            <person name="Li H."/>
            <person name="Jian M."/>
            <person name="Li J."/>
            <person name="Zhang Z."/>
            <person name="Nielsen R."/>
            <person name="Li D."/>
            <person name="Gu W."/>
            <person name="Yang Z."/>
            <person name="Xuan Z."/>
            <person name="Ryder O.A."/>
            <person name="Leung F.C."/>
            <person name="Zhou Y."/>
            <person name="Cao J."/>
            <person name="Sun X."/>
            <person name="Fu Y."/>
            <person name="Fang X."/>
            <person name="Guo X."/>
            <person name="Wang B."/>
            <person name="Hou R."/>
            <person name="Shen F."/>
            <person name="Mu B."/>
            <person name="Ni P."/>
            <person name="Lin R."/>
            <person name="Qian W."/>
            <person name="Wang G."/>
            <person name="Yu C."/>
            <person name="Nie W."/>
            <person name="Wang J."/>
            <person name="Wu Z."/>
            <person name="Liang H."/>
            <person name="Min J."/>
            <person name="Wu Q."/>
            <person name="Cheng S."/>
            <person name="Ruan J."/>
            <person name="Wang M."/>
            <person name="Shi Z."/>
            <person name="Wen M."/>
            <person name="Liu B."/>
            <person name="Ren X."/>
            <person name="Zheng H."/>
            <person name="Dong D."/>
            <person name="Cook K."/>
            <person name="Shan G."/>
            <person name="Zhang H."/>
            <person name="Kosiol C."/>
            <person name="Xie X."/>
            <person name="Lu Z."/>
            <person name="Zheng H."/>
            <person name="Li Y."/>
            <person name="Steiner C.C."/>
            <person name="Lam T.T."/>
            <person name="Lin S."/>
            <person name="Zhang Q."/>
            <person name="Li G."/>
            <person name="Tian J."/>
            <person name="Gong T."/>
            <person name="Liu H."/>
            <person name="Zhang D."/>
            <person name="Fang L."/>
            <person name="Ye C."/>
            <person name="Zhang J."/>
            <person name="Hu W."/>
            <person name="Xu A."/>
            <person name="Ren Y."/>
            <person name="Zhang G."/>
            <person name="Bruford M.W."/>
            <person name="Li Q."/>
            <person name="Ma L."/>
            <person name="Guo Y."/>
            <person name="An N."/>
            <person name="Hu Y."/>
            <person name="Zheng Y."/>
            <person name="Shi Y."/>
            <person name="Li Z."/>
            <person name="Liu Q."/>
            <person name="Chen Y."/>
            <person name="Zhao J."/>
            <person name="Qu N."/>
            <person name="Zhao S."/>
            <person name="Tian F."/>
            <person name="Wang X."/>
            <person name="Wang H."/>
            <person name="Xu L."/>
            <person name="Liu X."/>
            <person name="Vinar T."/>
            <person name="Wang Y."/>
            <person name="Lam T.W."/>
            <person name="Yiu S.M."/>
            <person name="Liu S."/>
            <person name="Zhang H."/>
            <person name="Li D."/>
            <person name="Huang Y."/>
            <person name="Wang X."/>
            <person name="Yang G."/>
            <person name="Jiang Z."/>
            <person name="Wang J."/>
            <person name="Qin N."/>
            <person name="Li L."/>
            <person name="Li J."/>
            <person name="Bolund L."/>
            <person name="Kristiansen K."/>
            <person name="Wong G.K."/>
            <person name="Olson M."/>
            <person name="Zhang X."/>
            <person name="Li S."/>
            <person name="Yang H."/>
            <person name="Wang J."/>
            <person name="Wang J."/>
        </authorList>
    </citation>
    <scope>NUCLEOTIDE SEQUENCE [LARGE SCALE GENOMIC DNA]</scope>
</reference>
<dbReference type="FunFam" id="1.10.287.70:FF:000021">
    <property type="entry name" value="Voltage-dependent L-type calcium channel subunit alpha"/>
    <property type="match status" value="1"/>
</dbReference>
<dbReference type="PRINTS" id="PR01634">
    <property type="entry name" value="LVDCCALPHA1S"/>
</dbReference>
<feature type="transmembrane region" description="Helical" evidence="23">
    <location>
        <begin position="1266"/>
        <end position="1284"/>
    </location>
</feature>
<feature type="glycosylation site" description="N-linked (GlcNAc...) asparagine" evidence="20">
    <location>
        <position position="257"/>
    </location>
</feature>
<dbReference type="Gene3D" id="1.10.287.70">
    <property type="match status" value="4"/>
</dbReference>
<feature type="non-terminal residue" evidence="25">
    <location>
        <position position="1875"/>
    </location>
</feature>
<keyword evidence="6 19" id="KW-0479">Metal-binding</keyword>
<evidence type="ECO:0000256" key="23">
    <source>
        <dbReference type="SAM" id="Phobius"/>
    </source>
</evidence>
<keyword evidence="13" id="KW-1015">Disulfide bond</keyword>
<organism evidence="25">
    <name type="scientific">Ailuropoda melanoleuca</name>
    <name type="common">Giant panda</name>
    <dbReference type="NCBI Taxonomy" id="9646"/>
    <lineage>
        <taxon>Eukaryota</taxon>
        <taxon>Metazoa</taxon>
        <taxon>Chordata</taxon>
        <taxon>Craniata</taxon>
        <taxon>Vertebrata</taxon>
        <taxon>Euteleostomi</taxon>
        <taxon>Mammalia</taxon>
        <taxon>Eutheria</taxon>
        <taxon>Laurasiatheria</taxon>
        <taxon>Carnivora</taxon>
        <taxon>Caniformia</taxon>
        <taxon>Ursidae</taxon>
        <taxon>Ailuropoda</taxon>
    </lineage>
</organism>
<feature type="transmembrane region" description="Helical" evidence="23">
    <location>
        <begin position="1042"/>
        <end position="1068"/>
    </location>
</feature>
<keyword evidence="5 23" id="KW-0812">Transmembrane</keyword>
<keyword evidence="8 19" id="KW-0106">Calcium</keyword>
<dbReference type="InterPro" id="IPR027359">
    <property type="entry name" value="Volt_channel_dom_sf"/>
</dbReference>
<evidence type="ECO:0000256" key="6">
    <source>
        <dbReference type="ARBA" id="ARBA00022723"/>
    </source>
</evidence>
<dbReference type="FunFam" id="1.10.287.70:FF:000007">
    <property type="entry name" value="Voltage-dependent L-type calcium channel subunit alpha"/>
    <property type="match status" value="1"/>
</dbReference>
<feature type="domain" description="Voltage-dependent calcium channel alpha-1 subunit IQ" evidence="24">
    <location>
        <begin position="1516"/>
        <end position="1549"/>
    </location>
</feature>
<dbReference type="PRINTS" id="PR00167">
    <property type="entry name" value="CACHANNEL"/>
</dbReference>
<feature type="transmembrane region" description="Helical" evidence="23">
    <location>
        <begin position="916"/>
        <end position="945"/>
    </location>
</feature>
<keyword evidence="4 21" id="KW-0107">Calcium channel</keyword>
<dbReference type="Gene3D" id="6.10.250.2180">
    <property type="match status" value="1"/>
</dbReference>
<dbReference type="GO" id="GO:0008331">
    <property type="term" value="F:high voltage-gated calcium channel activity"/>
    <property type="evidence" value="ECO:0007669"/>
    <property type="project" value="TreeGrafter"/>
</dbReference>
<dbReference type="FunFam" id="1.20.120.350:FF:000010">
    <property type="entry name" value="Voltage-dependent L-type calcium channel subunit alpha"/>
    <property type="match status" value="1"/>
</dbReference>
<evidence type="ECO:0000313" key="25">
    <source>
        <dbReference type="EMBL" id="EFB26790.1"/>
    </source>
</evidence>
<dbReference type="FunFam" id="1.10.238.10:FF:000063">
    <property type="entry name" value="Voltage-dependent N-type calcium channel subunit alpha"/>
    <property type="match status" value="1"/>
</dbReference>
<evidence type="ECO:0000256" key="8">
    <source>
        <dbReference type="ARBA" id="ARBA00022837"/>
    </source>
</evidence>
<dbReference type="Pfam" id="PF08763">
    <property type="entry name" value="Ca_chan_IQ"/>
    <property type="match status" value="1"/>
</dbReference>
<dbReference type="InterPro" id="IPR014873">
    <property type="entry name" value="VDCC_a1su_IQ"/>
</dbReference>
<keyword evidence="2" id="KW-0597">Phosphoprotein</keyword>
<dbReference type="InParanoid" id="D2GZP0"/>
<dbReference type="GO" id="GO:0046872">
    <property type="term" value="F:metal ion binding"/>
    <property type="evidence" value="ECO:0007669"/>
    <property type="project" value="UniProtKB-KW"/>
</dbReference>
<dbReference type="EMBL" id="GL192393">
    <property type="protein sequence ID" value="EFB26790.1"/>
    <property type="molecule type" value="Genomic_DNA"/>
</dbReference>
<evidence type="ECO:0000256" key="13">
    <source>
        <dbReference type="ARBA" id="ARBA00023157"/>
    </source>
</evidence>
<evidence type="ECO:0000256" key="1">
    <source>
        <dbReference type="ARBA" id="ARBA00022448"/>
    </source>
</evidence>
<feature type="glycosylation site" description="N-linked (GlcNAc...) asparagine" evidence="20">
    <location>
        <position position="79"/>
    </location>
</feature>
<dbReference type="Pfam" id="PF00520">
    <property type="entry name" value="Ion_trans"/>
    <property type="match status" value="4"/>
</dbReference>
<dbReference type="Gene3D" id="6.10.250.2500">
    <property type="match status" value="1"/>
</dbReference>
<feature type="transmembrane region" description="Helical" evidence="23">
    <location>
        <begin position="1122"/>
        <end position="1140"/>
    </location>
</feature>
<feature type="transmembrane region" description="Helical" evidence="23">
    <location>
        <begin position="470"/>
        <end position="488"/>
    </location>
</feature>
<sequence length="1875" mass="212259">MEPSSPHDEGLRKKQPKKPVPEILPRPPRALFCLTLQNPVRKACINIVEWKPFETIILLTIFANCVALAVYLPMPEDDNNTLNLGLEKLEYFFLIVFSIEASMKIIAYGFLFHQDAYLRSGWNVLDFIIVFLGVFTVILEQVNVIQSNTAPMSSKGAGLDVKALRAFRVLRPLRLVSGVPSLQVVLNSIFKAMLPLFHIALLVLFMVTIYAIIGLELFKGKMHKTCYFIGTDIVATVENEKPSPCARTGSGRPCTINGSECRGGWPGPNHGITHFDNFGFSMLTVYQCITMEGWTDVLYWVNDAIGNEWPWIYFVTLILLGSFFILNLVLGVLSGEFTKEREKAKSRGTFQKLREKQQLEEDLRGYMSWITQGEVMDVEDLREGKLSLDEGGSDTESLYEIEGLNKIIQFVRHWRQWNRIFRWKCHDVIKSKVFYWLVILVVALNTLSIASEHHNQPLWLTHLQDVANRVLLALFAVEMLMKMYGLGLRQYFMSVFNRFDCFVVCSGVLELVLVESGAMSPLGISVLRCIRLLRLFKITRHWTSLSNLVASLLNSIRSIASLLLLLSLLLLISALLGMQLFGGRYDFEDTEVRRSNFDTFPQALISVFQVLTGEDWNSMMYNGIMAYGGPSYPGVLVCVYFIILFVCGNYILLNVFLAIAVDNLAEAESLTSAQKAKAEEKKRRKMSKGLPDKSEEEKSVIAKKLEQKPKGEGIPTTAKLKIDEFESNVNEVKDPYPSADFPGDDEEDEPEIPVSPRPRPLAELQLKEKAVPIPEASSFFIFSPTNKIRVLCHRIVNATWFTNFILLFILLSSAALAAEDPIRAESVRNQILGYFDIAFTSVFTVEIVLKMTTYGAFLHKGSFCRNYFNILDLVVVAVSLISMGLESSAISVVKILRVLRVLRPLRAINRAKGLKHVVQCVFVAVRTIGNIVLVTTLLQFMFACIGVQLFKGKFFSCNDLSKMTEKECRGYYYVYKDGDPTQMELRPRQWIHSDFHFDNVLSAMMSLFTVSTFEGWPQLLYQAIDSYKEDVGPVYNHRVEMAIFFITYIILIAFFMMNIFVGFVIVTFQEQGETEYKNCELNKNQRQCVQYALKARPLRCYIPKNPYQYQVWYVVTSSYFEYLMFALIMLNTVCLGMQHYNQSEEMNHISDILNVAFTIIFTLEMVLKLMAFKARGYFGDPWNVFDFLIVIGSIIDVILSEIDTFLASSGGLYCLGGGCGNVDPDESARISSAFFRLFRVMRLIKLLSRAEGVRTLLWTFIKSFQALPYVALLIVMLFFIYAVIGMQMFGKIAMVDGTQINRNRLCCCSSDRQDPASSRCATGEAWQEILLACSYGKLCDRESDYAPGEEYTCGTDFAYYYFISFHMLCAFLIINLFVAVIMDNFDYLTRDWSILGPHHLDEFKAIWAEYDPEAKGRIKHLDVVTLLRRIQPPLGFGKFCPHRVACKRLVGMNMPLNSDGTVTFNATLFALVRTALKIKTEGNFEQANEELRAIIKKIWKRTSMKLLDQVIPPIGDDEVTVGKFYATFLIQEHFRKFMKRQEEYYGYRPKKDTIQIQAGLRTIEEEAAPEIRRTISGDLTAEEELERAMVEAAMEEGIFRRTGGLFGQVDNFLERTNSLPPVMANQRPLQFAEIEMEELESPVFLEDLSQDPSTNPLARANTNNANANANIAYDNSNHSNRQVFSRHVHYEREFPGETETPAARGAFGQLRRVLGPHSKSCVEELKGQLTPKEMPSSQASPAPCQHARAEPPLPEARRSPTPGALPEEAYHSSRTKESSSLCQTPATAQLIQEALVRGGLDTLATDANFVMVTGQALADACQMAPEEVEVAATELLKRQESPEGLASALGRWSIRSPLGSLDQHQGSQETLIPPR</sequence>
<feature type="transmembrane region" description="Helical" evidence="23">
    <location>
        <begin position="1182"/>
        <end position="1199"/>
    </location>
</feature>
<feature type="binding site" evidence="19">
    <location>
        <position position="1014"/>
    </location>
    <ligand>
        <name>Ca(2+)</name>
        <dbReference type="ChEBI" id="CHEBI:29108"/>
    </ligand>
</feature>
<gene>
    <name evidence="25" type="ORF">PANDA_002570</name>
</gene>
<dbReference type="InterPro" id="IPR031649">
    <property type="entry name" value="GPHH_dom"/>
</dbReference>
<evidence type="ECO:0000256" key="11">
    <source>
        <dbReference type="ARBA" id="ARBA00023065"/>
    </source>
</evidence>
<dbReference type="InterPro" id="IPR050599">
    <property type="entry name" value="VDCC_alpha-1_subunit"/>
</dbReference>
<dbReference type="PANTHER" id="PTHR45628">
    <property type="entry name" value="VOLTAGE-DEPENDENT CALCIUM CHANNEL TYPE A SUBUNIT ALPHA-1"/>
    <property type="match status" value="1"/>
</dbReference>
<keyword evidence="15" id="KW-0407">Ion channel</keyword>
<dbReference type="InterPro" id="IPR002077">
    <property type="entry name" value="VDCCAlpha1"/>
</dbReference>
<keyword evidence="9 21" id="KW-0851">Voltage-gated channel</keyword>
<evidence type="ECO:0000256" key="21">
    <source>
        <dbReference type="RuleBase" id="RU003808"/>
    </source>
</evidence>
<keyword evidence="10 23" id="KW-1133">Transmembrane helix</keyword>
<proteinExistence type="inferred from homology"/>
<keyword evidence="7" id="KW-0677">Repeat</keyword>
<feature type="compositionally biased region" description="Acidic residues" evidence="22">
    <location>
        <begin position="742"/>
        <end position="751"/>
    </location>
</feature>
<evidence type="ECO:0000259" key="24">
    <source>
        <dbReference type="SMART" id="SM01062"/>
    </source>
</evidence>
<dbReference type="SMART" id="SM01062">
    <property type="entry name" value="Ca_chan_IQ"/>
    <property type="match status" value="1"/>
</dbReference>
<evidence type="ECO:0000256" key="19">
    <source>
        <dbReference type="PIRSR" id="PIRSR602077-1"/>
    </source>
</evidence>
<comment type="function">
    <text evidence="21">Voltage-sensitive calcium channels (VSCC) mediate the entry of calcium ions into excitable cells and are also involved in a variety of calcium-dependent processes, including muscle contraction, hormone or neurotransmitter release, gene expression, cell motility, cell division and cell death.</text>
</comment>
<dbReference type="Pfam" id="PF16905">
    <property type="entry name" value="GPHH"/>
    <property type="match status" value="1"/>
</dbReference>
<feature type="compositionally biased region" description="Basic and acidic residues" evidence="22">
    <location>
        <begin position="690"/>
        <end position="711"/>
    </location>
</feature>
<evidence type="ECO:0000256" key="7">
    <source>
        <dbReference type="ARBA" id="ARBA00022737"/>
    </source>
</evidence>
<feature type="compositionally biased region" description="Basic and acidic residues" evidence="22">
    <location>
        <begin position="1"/>
        <end position="12"/>
    </location>
</feature>
<feature type="region of interest" description="Disordered" evidence="22">
    <location>
        <begin position="731"/>
        <end position="757"/>
    </location>
</feature>
<evidence type="ECO:0000256" key="10">
    <source>
        <dbReference type="ARBA" id="ARBA00022989"/>
    </source>
</evidence>
<keyword evidence="1" id="KW-0813">Transport</keyword>
<feature type="transmembrane region" description="Helical" evidence="23">
    <location>
        <begin position="278"/>
        <end position="299"/>
    </location>
</feature>
<feature type="transmembrane region" description="Helical" evidence="23">
    <location>
        <begin position="55"/>
        <end position="72"/>
    </location>
</feature>
<feature type="transmembrane region" description="Helical" evidence="23">
    <location>
        <begin position="830"/>
        <end position="849"/>
    </location>
</feature>
<comment type="similarity">
    <text evidence="18">Belongs to the calcium channel alpha-1 subunit (TC 1.A.1.11) family. CACNA1S subfamily.</text>
</comment>
<protein>
    <recommendedName>
        <fullName evidence="21">Voltage-dependent L-type calcium channel subunit alpha</fullName>
    </recommendedName>
</protein>
<dbReference type="InterPro" id="IPR005450">
    <property type="entry name" value="VDCC_L_a1ssu"/>
</dbReference>
<evidence type="ECO:0000256" key="14">
    <source>
        <dbReference type="ARBA" id="ARBA00023180"/>
    </source>
</evidence>
<feature type="transmembrane region" description="Helical" evidence="23">
    <location>
        <begin position="634"/>
        <end position="661"/>
    </location>
</feature>
<evidence type="ECO:0000256" key="18">
    <source>
        <dbReference type="ARBA" id="ARBA00061374"/>
    </source>
</evidence>
<comment type="subcellular location">
    <subcellularLocation>
        <location evidence="17">Cell membrane</location>
        <location evidence="17">Sarcolemma</location>
        <location evidence="17">T-tubule</location>
        <topology evidence="17">Multi-pass membrane protein</topology>
    </subcellularLocation>
    <subcellularLocation>
        <location evidence="21">Membrane</location>
        <topology evidence="21">Multi-pass membrane protein</topology>
    </subcellularLocation>
</comment>
<feature type="transmembrane region" description="Helical" evidence="23">
    <location>
        <begin position="562"/>
        <end position="581"/>
    </location>
</feature>
<feature type="region of interest" description="Disordered" evidence="22">
    <location>
        <begin position="1"/>
        <end position="23"/>
    </location>
</feature>
<evidence type="ECO:0000256" key="15">
    <source>
        <dbReference type="ARBA" id="ARBA00023303"/>
    </source>
</evidence>
<comment type="catalytic activity">
    <reaction evidence="16">
        <text>Ca(2+)(in) = Ca(2+)(out)</text>
        <dbReference type="Rhea" id="RHEA:29671"/>
        <dbReference type="ChEBI" id="CHEBI:29108"/>
    </reaction>
</comment>
<evidence type="ECO:0000256" key="3">
    <source>
        <dbReference type="ARBA" id="ARBA00022568"/>
    </source>
</evidence>
<evidence type="ECO:0000256" key="22">
    <source>
        <dbReference type="SAM" id="MobiDB-lite"/>
    </source>
</evidence>
<dbReference type="PANTHER" id="PTHR45628:SF9">
    <property type="entry name" value="VOLTAGE-DEPENDENT L-TYPE CALCIUM CHANNEL SUBUNIT ALPHA-1S"/>
    <property type="match status" value="1"/>
</dbReference>
<keyword evidence="12 23" id="KW-0472">Membrane</keyword>
<feature type="transmembrane region" description="Helical" evidence="23">
    <location>
        <begin position="124"/>
        <end position="145"/>
    </location>
</feature>
<evidence type="ECO:0000256" key="12">
    <source>
        <dbReference type="ARBA" id="ARBA00023136"/>
    </source>
</evidence>
<feature type="transmembrane region" description="Helical" evidence="23">
    <location>
        <begin position="311"/>
        <end position="333"/>
    </location>
</feature>
<evidence type="ECO:0000256" key="2">
    <source>
        <dbReference type="ARBA" id="ARBA00022553"/>
    </source>
</evidence>
<evidence type="ECO:0000256" key="16">
    <source>
        <dbReference type="ARBA" id="ARBA00036634"/>
    </source>
</evidence>
<dbReference type="SUPFAM" id="SSF81324">
    <property type="entry name" value="Voltage-gated potassium channels"/>
    <property type="match status" value="4"/>
</dbReference>
<keyword evidence="11" id="KW-0406">Ion transport</keyword>
<feature type="transmembrane region" description="Helical" evidence="23">
    <location>
        <begin position="92"/>
        <end position="112"/>
    </location>
</feature>
<feature type="compositionally biased region" description="Basic and acidic residues" evidence="22">
    <location>
        <begin position="1768"/>
        <end position="1777"/>
    </location>
</feature>
<feature type="region of interest" description="Disordered" evidence="22">
    <location>
        <begin position="1724"/>
        <end position="1781"/>
    </location>
</feature>
<evidence type="ECO:0000256" key="9">
    <source>
        <dbReference type="ARBA" id="ARBA00022882"/>
    </source>
</evidence>
<feature type="binding site" evidence="19">
    <location>
        <position position="292"/>
    </location>
    <ligand>
        <name>Ca(2+)</name>
        <dbReference type="ChEBI" id="CHEBI:29108"/>
    </ligand>
</feature>
<feature type="region of interest" description="Disordered" evidence="22">
    <location>
        <begin position="675"/>
        <end position="714"/>
    </location>
</feature>
<evidence type="ECO:0000256" key="17">
    <source>
        <dbReference type="ARBA" id="ARBA00037842"/>
    </source>
</evidence>
<feature type="binding site" evidence="19">
    <location>
        <position position="614"/>
    </location>
    <ligand>
        <name>Ca(2+)</name>
        <dbReference type="ChEBI" id="CHEBI:29108"/>
    </ligand>
</feature>
<dbReference type="FunFam" id="1.20.120.350:FF:000006">
    <property type="entry name" value="Voltage-dependent L-type calcium channel subunit alpha"/>
    <property type="match status" value="1"/>
</dbReference>